<dbReference type="InterPro" id="IPR036465">
    <property type="entry name" value="vWFA_dom_sf"/>
</dbReference>
<name>A0A450WUA2_9GAMM</name>
<sequence>MPWIDILFVIDGTHSMGRYYAPIIDAIENIALEGARQNLRMRFAVVVYGDYRGQSGTPEAVELKTVADFSKVGVLVLTPQDGGNHAGNRLYCVPNPRDEAEIRAWVYGEKPFPGLQLIAHGDGGKDFDECPAVDGRATIGIIPWRYLAAVHQ</sequence>
<evidence type="ECO:0000313" key="1">
    <source>
        <dbReference type="EMBL" id="VFK20548.1"/>
    </source>
</evidence>
<protein>
    <recommendedName>
        <fullName evidence="2">VWFA domain-containing protein</fullName>
    </recommendedName>
</protein>
<gene>
    <name evidence="1" type="ORF">BECKLPF1236A_GA0070988_102656</name>
</gene>
<accession>A0A450WUA2</accession>
<reference evidence="1" key="1">
    <citation type="submission" date="2019-02" db="EMBL/GenBank/DDBJ databases">
        <authorList>
            <person name="Gruber-Vodicka R. H."/>
            <person name="Seah K. B. B."/>
        </authorList>
    </citation>
    <scope>NUCLEOTIDE SEQUENCE</scope>
    <source>
        <strain evidence="1">BECK_S312</strain>
    </source>
</reference>
<organism evidence="1">
    <name type="scientific">Candidatus Kentrum sp. LPFa</name>
    <dbReference type="NCBI Taxonomy" id="2126335"/>
    <lineage>
        <taxon>Bacteria</taxon>
        <taxon>Pseudomonadati</taxon>
        <taxon>Pseudomonadota</taxon>
        <taxon>Gammaproteobacteria</taxon>
        <taxon>Candidatus Kentrum</taxon>
    </lineage>
</organism>
<dbReference type="SUPFAM" id="SSF53300">
    <property type="entry name" value="vWA-like"/>
    <property type="match status" value="1"/>
</dbReference>
<proteinExistence type="predicted"/>
<evidence type="ECO:0008006" key="2">
    <source>
        <dbReference type="Google" id="ProtNLM"/>
    </source>
</evidence>
<dbReference type="AlphaFoldDB" id="A0A450WUA2"/>
<dbReference type="EMBL" id="CAADFM010000265">
    <property type="protein sequence ID" value="VFK20548.1"/>
    <property type="molecule type" value="Genomic_DNA"/>
</dbReference>